<keyword evidence="4" id="KW-0378">Hydrolase</keyword>
<dbReference type="GO" id="GO:0008782">
    <property type="term" value="F:adenosylhomocysteine nucleosidase activity"/>
    <property type="evidence" value="ECO:0007669"/>
    <property type="project" value="UniProtKB-EC"/>
</dbReference>
<dbReference type="NCBIfam" id="TIGR01704">
    <property type="entry name" value="MTA_SAH-Nsdase"/>
    <property type="match status" value="1"/>
</dbReference>
<keyword evidence="8" id="KW-1185">Reference proteome</keyword>
<dbReference type="GO" id="GO:0005829">
    <property type="term" value="C:cytosol"/>
    <property type="evidence" value="ECO:0007669"/>
    <property type="project" value="TreeGrafter"/>
</dbReference>
<dbReference type="GO" id="GO:0019284">
    <property type="term" value="P:L-methionine salvage from S-adenosylmethionine"/>
    <property type="evidence" value="ECO:0007669"/>
    <property type="project" value="TreeGrafter"/>
</dbReference>
<evidence type="ECO:0000313" key="8">
    <source>
        <dbReference type="Proteomes" id="UP001515480"/>
    </source>
</evidence>
<dbReference type="PANTHER" id="PTHR46832:SF1">
    <property type="entry name" value="5'-METHYLTHIOADENOSINE_S-ADENOSYLHOMOCYSTEINE NUCLEOSIDASE"/>
    <property type="match status" value="1"/>
</dbReference>
<dbReference type="CDD" id="cd09008">
    <property type="entry name" value="MTAN"/>
    <property type="match status" value="1"/>
</dbReference>
<keyword evidence="5" id="KW-0486">Methionine biosynthesis</keyword>
<dbReference type="Pfam" id="PF01048">
    <property type="entry name" value="PNP_UDP_1"/>
    <property type="match status" value="1"/>
</dbReference>
<protein>
    <recommendedName>
        <fullName evidence="2">adenosylhomocysteine nucleosidase</fullName>
        <ecNumber evidence="2">3.2.2.9</ecNumber>
    </recommendedName>
</protein>
<dbReference type="InterPro" id="IPR010049">
    <property type="entry name" value="MTA_SAH_Nsdase"/>
</dbReference>
<dbReference type="Gene3D" id="3.40.50.1580">
    <property type="entry name" value="Nucleoside phosphorylase domain"/>
    <property type="match status" value="1"/>
</dbReference>
<sequence>MIGIMAAMPVEVEKLKAHVTDQEERMHGSCFKFTTGKLAGKSVVFAAANVGMVFAGSVATTMIEVYKVQSLLFTGVAGGLKPEQSVGDLVLGADVVNYEFDCRAFSFPFEPDYKYQLGELPFLKWRFFEADPRMLALALEAPRPDGVKLTSGRIASGSIFVTTDKKKAMLASVWEPLGFPDAVEMENAGVAQICKAYDIPYLSVRAISDLIEGDANEDFNTFCAKAADNVFPIIEHVVKCL</sequence>
<comment type="pathway">
    <text evidence="1">Amino-acid biosynthesis; L-methionine biosynthesis via salvage pathway; S-methyl-5-thio-alpha-D-ribose 1-phosphate from S-methyl-5'-thioadenosine (hydrolase route): step 1/2.</text>
</comment>
<evidence type="ECO:0000256" key="3">
    <source>
        <dbReference type="ARBA" id="ARBA00022605"/>
    </source>
</evidence>
<evidence type="ECO:0000256" key="1">
    <source>
        <dbReference type="ARBA" id="ARBA00004945"/>
    </source>
</evidence>
<dbReference type="InterPro" id="IPR035994">
    <property type="entry name" value="Nucleoside_phosphorylase_sf"/>
</dbReference>
<dbReference type="EC" id="3.2.2.9" evidence="2"/>
<name>A0AB34JDG5_PRYPA</name>
<evidence type="ECO:0000259" key="6">
    <source>
        <dbReference type="Pfam" id="PF01048"/>
    </source>
</evidence>
<dbReference type="GO" id="GO:0019509">
    <property type="term" value="P:L-methionine salvage from methylthioadenosine"/>
    <property type="evidence" value="ECO:0007669"/>
    <property type="project" value="InterPro"/>
</dbReference>
<feature type="domain" description="Nucleoside phosphorylase" evidence="6">
    <location>
        <begin position="2"/>
        <end position="238"/>
    </location>
</feature>
<evidence type="ECO:0000313" key="7">
    <source>
        <dbReference type="EMBL" id="KAL1518866.1"/>
    </source>
</evidence>
<organism evidence="7 8">
    <name type="scientific">Prymnesium parvum</name>
    <name type="common">Toxic golden alga</name>
    <dbReference type="NCBI Taxonomy" id="97485"/>
    <lineage>
        <taxon>Eukaryota</taxon>
        <taxon>Haptista</taxon>
        <taxon>Haptophyta</taxon>
        <taxon>Prymnesiophyceae</taxon>
        <taxon>Prymnesiales</taxon>
        <taxon>Prymnesiaceae</taxon>
        <taxon>Prymnesium</taxon>
    </lineage>
</organism>
<evidence type="ECO:0000256" key="2">
    <source>
        <dbReference type="ARBA" id="ARBA00011974"/>
    </source>
</evidence>
<dbReference type="GO" id="GO:0008930">
    <property type="term" value="F:methylthioadenosine nucleosidase activity"/>
    <property type="evidence" value="ECO:0007669"/>
    <property type="project" value="InterPro"/>
</dbReference>
<dbReference type="EMBL" id="JBGBPQ010000010">
    <property type="protein sequence ID" value="KAL1518866.1"/>
    <property type="molecule type" value="Genomic_DNA"/>
</dbReference>
<reference evidence="7 8" key="1">
    <citation type="journal article" date="2024" name="Science">
        <title>Giant polyketide synthase enzymes in the biosynthesis of giant marine polyether toxins.</title>
        <authorList>
            <person name="Fallon T.R."/>
            <person name="Shende V.V."/>
            <person name="Wierzbicki I.H."/>
            <person name="Pendleton A.L."/>
            <person name="Watervoot N.F."/>
            <person name="Auber R.P."/>
            <person name="Gonzalez D.J."/>
            <person name="Wisecaver J.H."/>
            <person name="Moore B.S."/>
        </authorList>
    </citation>
    <scope>NUCLEOTIDE SEQUENCE [LARGE SCALE GENOMIC DNA]</scope>
    <source>
        <strain evidence="7 8">12B1</strain>
    </source>
</reference>
<dbReference type="NCBIfam" id="NF004079">
    <property type="entry name" value="PRK05584.1"/>
    <property type="match status" value="1"/>
</dbReference>
<dbReference type="Proteomes" id="UP001515480">
    <property type="component" value="Unassembled WGS sequence"/>
</dbReference>
<dbReference type="SUPFAM" id="SSF53167">
    <property type="entry name" value="Purine and uridine phosphorylases"/>
    <property type="match status" value="1"/>
</dbReference>
<evidence type="ECO:0000256" key="4">
    <source>
        <dbReference type="ARBA" id="ARBA00022801"/>
    </source>
</evidence>
<gene>
    <name evidence="7" type="ORF">AB1Y20_003143</name>
</gene>
<dbReference type="GO" id="GO:0009164">
    <property type="term" value="P:nucleoside catabolic process"/>
    <property type="evidence" value="ECO:0007669"/>
    <property type="project" value="InterPro"/>
</dbReference>
<accession>A0AB34JDG5</accession>
<comment type="caution">
    <text evidence="7">The sequence shown here is derived from an EMBL/GenBank/DDBJ whole genome shotgun (WGS) entry which is preliminary data.</text>
</comment>
<proteinExistence type="predicted"/>
<dbReference type="PANTHER" id="PTHR46832">
    <property type="entry name" value="5'-METHYLTHIOADENOSINE/S-ADENOSYLHOMOCYSTEINE NUCLEOSIDASE"/>
    <property type="match status" value="1"/>
</dbReference>
<keyword evidence="3" id="KW-0028">Amino-acid biosynthesis</keyword>
<dbReference type="AlphaFoldDB" id="A0AB34JDG5"/>
<evidence type="ECO:0000256" key="5">
    <source>
        <dbReference type="ARBA" id="ARBA00023167"/>
    </source>
</evidence>
<dbReference type="InterPro" id="IPR000845">
    <property type="entry name" value="Nucleoside_phosphorylase_d"/>
</dbReference>